<comment type="caution">
    <text evidence="2">The sequence shown here is derived from an EMBL/GenBank/DDBJ whole genome shotgun (WGS) entry which is preliminary data.</text>
</comment>
<feature type="region of interest" description="Disordered" evidence="1">
    <location>
        <begin position="1"/>
        <end position="35"/>
    </location>
</feature>
<evidence type="ECO:0000256" key="1">
    <source>
        <dbReference type="SAM" id="MobiDB-lite"/>
    </source>
</evidence>
<reference evidence="2 3" key="1">
    <citation type="journal article" date="2018" name="Evol. Lett.">
        <title>Horizontal gene cluster transfer increased hallucinogenic mushroom diversity.</title>
        <authorList>
            <person name="Reynolds H.T."/>
            <person name="Vijayakumar V."/>
            <person name="Gluck-Thaler E."/>
            <person name="Korotkin H.B."/>
            <person name="Matheny P.B."/>
            <person name="Slot J.C."/>
        </authorList>
    </citation>
    <scope>NUCLEOTIDE SEQUENCE [LARGE SCALE GENOMIC DNA]</scope>
    <source>
        <strain evidence="2 3">SRW20</strain>
    </source>
</reference>
<evidence type="ECO:0000313" key="2">
    <source>
        <dbReference type="EMBL" id="PPQ97840.1"/>
    </source>
</evidence>
<dbReference type="Proteomes" id="UP000284706">
    <property type="component" value="Unassembled WGS sequence"/>
</dbReference>
<feature type="region of interest" description="Disordered" evidence="1">
    <location>
        <begin position="90"/>
        <end position="113"/>
    </location>
</feature>
<protein>
    <submittedName>
        <fullName evidence="2">Uncharacterized protein</fullName>
    </submittedName>
</protein>
<evidence type="ECO:0000313" key="3">
    <source>
        <dbReference type="Proteomes" id="UP000284706"/>
    </source>
</evidence>
<dbReference type="AlphaFoldDB" id="A0A409Y4B3"/>
<dbReference type="OrthoDB" id="3004311at2759"/>
<proteinExistence type="predicted"/>
<feature type="compositionally biased region" description="Polar residues" evidence="1">
    <location>
        <begin position="93"/>
        <end position="106"/>
    </location>
</feature>
<dbReference type="EMBL" id="NHYE01001181">
    <property type="protein sequence ID" value="PPQ97840.1"/>
    <property type="molecule type" value="Genomic_DNA"/>
</dbReference>
<sequence length="627" mass="69494">MKTMTQKASIMDEDSVSVTEDSETCAPDSPALQVENSGSSINISVNDPSGSGQALDALKDIHSFLVSNTERNISVSFSSTPSCMIAPNPRWQMPSQTTLSSTSGDASSIPPHSKTTGFPSGYFRIRAAGTNHYWGVHCGDVHEDGNGLQLWNLSGKSQAEKFFFVNAKGGLCTRGLPIDVMGSTLVISRLRPPTTPWPNPWSHPLPTFTYSPSDKRISVKFCVDPEIHDQWPRPESAWKEPYKTFLVSARPLSSVKIYPFSDIARWAPNEKLVTWTRHAGHSWAAKEWNCLGIVDEKEVLSPAETDAMRVRWEIEQKQEFEDTMPEDFIIEGSGDCLPVSPTVQVANSGSSIKISIDDPSGSGNALATLKDIQQFLASNIERNVSVFFSSTPANISTKNPDWLMSSPIGFPPASSDMISTPPGYKSSGFPAGYFRIRAAGTNFYWSVHCGDIHEDGNALHLWNWHGRDEPEQTFFVNTKGELSTRGLGIDVMALQTHFNGSNSSSPWPNPWSHSLPTFAYSPSDKTISVKFHADPMISNKWPRPESEWKAPYKTFFVSARPPSVTKIYSFNDISRWAPDGKFISWTHHAGDTWGANQWNGLGVVDEKDVLSSAETDFMRIRWELEQV</sequence>
<dbReference type="STRING" id="231916.A0A409Y4B3"/>
<feature type="compositionally biased region" description="Acidic residues" evidence="1">
    <location>
        <begin position="11"/>
        <end position="23"/>
    </location>
</feature>
<dbReference type="InParanoid" id="A0A409Y4B3"/>
<organism evidence="2 3">
    <name type="scientific">Gymnopilus dilepis</name>
    <dbReference type="NCBI Taxonomy" id="231916"/>
    <lineage>
        <taxon>Eukaryota</taxon>
        <taxon>Fungi</taxon>
        <taxon>Dikarya</taxon>
        <taxon>Basidiomycota</taxon>
        <taxon>Agaricomycotina</taxon>
        <taxon>Agaricomycetes</taxon>
        <taxon>Agaricomycetidae</taxon>
        <taxon>Agaricales</taxon>
        <taxon>Agaricineae</taxon>
        <taxon>Hymenogastraceae</taxon>
        <taxon>Gymnopilus</taxon>
    </lineage>
</organism>
<name>A0A409Y4B3_9AGAR</name>
<keyword evidence="3" id="KW-1185">Reference proteome</keyword>
<gene>
    <name evidence="2" type="ORF">CVT26_012936</name>
</gene>
<accession>A0A409Y4B3</accession>